<name>A0A1I2TT86_9BACL</name>
<evidence type="ECO:0000313" key="2">
    <source>
        <dbReference type="EMBL" id="SFG68003.1"/>
    </source>
</evidence>
<feature type="transmembrane region" description="Helical" evidence="1">
    <location>
        <begin position="57"/>
        <end position="81"/>
    </location>
</feature>
<evidence type="ECO:0000313" key="3">
    <source>
        <dbReference type="Proteomes" id="UP000198752"/>
    </source>
</evidence>
<dbReference type="EMBL" id="FOOY01000017">
    <property type="protein sequence ID" value="SFG68003.1"/>
    <property type="molecule type" value="Genomic_DNA"/>
</dbReference>
<dbReference type="AlphaFoldDB" id="A0A1I2TT86"/>
<keyword evidence="3" id="KW-1185">Reference proteome</keyword>
<feature type="transmembrane region" description="Helical" evidence="1">
    <location>
        <begin position="12"/>
        <end position="37"/>
    </location>
</feature>
<reference evidence="3" key="1">
    <citation type="submission" date="2016-10" db="EMBL/GenBank/DDBJ databases">
        <authorList>
            <person name="Varghese N."/>
            <person name="Submissions S."/>
        </authorList>
    </citation>
    <scope>NUCLEOTIDE SEQUENCE [LARGE SCALE GENOMIC DNA]</scope>
    <source>
        <strain evidence="3">ATCC 700379</strain>
    </source>
</reference>
<accession>A0A1I2TT86</accession>
<keyword evidence="1" id="KW-1133">Transmembrane helix</keyword>
<dbReference type="RefSeq" id="WP_093673320.1">
    <property type="nucleotide sequence ID" value="NZ_FOOY01000017.1"/>
</dbReference>
<proteinExistence type="predicted"/>
<protein>
    <submittedName>
        <fullName evidence="2">Uncharacterized protein</fullName>
    </submittedName>
</protein>
<dbReference type="STRING" id="269670.SAMN02982927_02427"/>
<organism evidence="2 3">
    <name type="scientific">Sporolactobacillus nakayamae</name>
    <dbReference type="NCBI Taxonomy" id="269670"/>
    <lineage>
        <taxon>Bacteria</taxon>
        <taxon>Bacillati</taxon>
        <taxon>Bacillota</taxon>
        <taxon>Bacilli</taxon>
        <taxon>Bacillales</taxon>
        <taxon>Sporolactobacillaceae</taxon>
        <taxon>Sporolactobacillus</taxon>
    </lineage>
</organism>
<feature type="transmembrane region" description="Helical" evidence="1">
    <location>
        <begin position="101"/>
        <end position="120"/>
    </location>
</feature>
<keyword evidence="1" id="KW-0812">Transmembrane</keyword>
<feature type="transmembrane region" description="Helical" evidence="1">
    <location>
        <begin position="126"/>
        <end position="148"/>
    </location>
</feature>
<dbReference type="Proteomes" id="UP000198752">
    <property type="component" value="Unassembled WGS sequence"/>
</dbReference>
<gene>
    <name evidence="2" type="ORF">SAMN02982927_02427</name>
</gene>
<keyword evidence="1" id="KW-0472">Membrane</keyword>
<dbReference type="OrthoDB" id="1909107at2"/>
<evidence type="ECO:0000256" key="1">
    <source>
        <dbReference type="SAM" id="Phobius"/>
    </source>
</evidence>
<sequence length="154" mass="17261">MTRTNKGKTISCFILIILQLFLGIGAVFGGGALILSPDGSLLRMPLYLLKYTAFDSFLIPGIILFSVLGLYPIYIALLLIFEKPMFIGERIRFDSSASGAWNHSLYIGFILIGWITIEAYLMRGIWFIHVFYIFLGLAIQAVTVLSSVKKHYSI</sequence>